<evidence type="ECO:0000313" key="14">
    <source>
        <dbReference type="Proteomes" id="UP001347796"/>
    </source>
</evidence>
<evidence type="ECO:0000256" key="7">
    <source>
        <dbReference type="PROSITE-ProRule" id="PRU00552"/>
    </source>
</evidence>
<feature type="short sequence motif" description="Q motif" evidence="7">
    <location>
        <begin position="123"/>
        <end position="151"/>
    </location>
</feature>
<dbReference type="EC" id="3.6.4.13" evidence="1"/>
<keyword evidence="5 8" id="KW-0067">ATP-binding</keyword>
<accession>A0AAN8GDK4</accession>
<dbReference type="PROSITE" id="PS51194">
    <property type="entry name" value="HELICASE_CTER"/>
    <property type="match status" value="1"/>
</dbReference>
<evidence type="ECO:0000256" key="4">
    <source>
        <dbReference type="ARBA" id="ARBA00022806"/>
    </source>
</evidence>
<feature type="compositionally biased region" description="Basic and acidic residues" evidence="9">
    <location>
        <begin position="36"/>
        <end position="47"/>
    </location>
</feature>
<evidence type="ECO:0000256" key="1">
    <source>
        <dbReference type="ARBA" id="ARBA00012552"/>
    </source>
</evidence>
<keyword evidence="14" id="KW-1185">Reference proteome</keyword>
<dbReference type="EMBL" id="JAZGQO010000015">
    <property type="protein sequence ID" value="KAK6169056.1"/>
    <property type="molecule type" value="Genomic_DNA"/>
</dbReference>
<evidence type="ECO:0000259" key="10">
    <source>
        <dbReference type="PROSITE" id="PS51192"/>
    </source>
</evidence>
<feature type="compositionally biased region" description="Basic and acidic residues" evidence="9">
    <location>
        <begin position="517"/>
        <end position="529"/>
    </location>
</feature>
<dbReference type="SMART" id="SM00490">
    <property type="entry name" value="HELICc"/>
    <property type="match status" value="1"/>
</dbReference>
<dbReference type="Proteomes" id="UP001347796">
    <property type="component" value="Unassembled WGS sequence"/>
</dbReference>
<dbReference type="GO" id="GO:0003724">
    <property type="term" value="F:RNA helicase activity"/>
    <property type="evidence" value="ECO:0007669"/>
    <property type="project" value="UniProtKB-EC"/>
</dbReference>
<evidence type="ECO:0000256" key="9">
    <source>
        <dbReference type="SAM" id="MobiDB-lite"/>
    </source>
</evidence>
<dbReference type="InterPro" id="IPR014001">
    <property type="entry name" value="Helicase_ATP-bd"/>
</dbReference>
<dbReference type="InterPro" id="IPR011545">
    <property type="entry name" value="DEAD/DEAH_box_helicase_dom"/>
</dbReference>
<comment type="similarity">
    <text evidence="8">Belongs to the DEAD box helicase family.</text>
</comment>
<dbReference type="InterPro" id="IPR001650">
    <property type="entry name" value="Helicase_C-like"/>
</dbReference>
<dbReference type="InterPro" id="IPR014014">
    <property type="entry name" value="RNA_helicase_DEAD_Q_motif"/>
</dbReference>
<feature type="compositionally biased region" description="Low complexity" evidence="9">
    <location>
        <begin position="674"/>
        <end position="686"/>
    </location>
</feature>
<feature type="domain" description="DEAD-box RNA helicase Q" evidence="12">
    <location>
        <begin position="123"/>
        <end position="151"/>
    </location>
</feature>
<dbReference type="Pfam" id="PF00271">
    <property type="entry name" value="Helicase_C"/>
    <property type="match status" value="1"/>
</dbReference>
<evidence type="ECO:0000313" key="13">
    <source>
        <dbReference type="EMBL" id="KAK6169056.1"/>
    </source>
</evidence>
<feature type="domain" description="Helicase ATP-binding" evidence="10">
    <location>
        <begin position="154"/>
        <end position="329"/>
    </location>
</feature>
<dbReference type="PANTHER" id="PTHR47958">
    <property type="entry name" value="ATP-DEPENDENT RNA HELICASE DBP3"/>
    <property type="match status" value="1"/>
</dbReference>
<protein>
    <recommendedName>
        <fullName evidence="1">RNA helicase</fullName>
        <ecNumber evidence="1">3.6.4.13</ecNumber>
    </recommendedName>
</protein>
<keyword evidence="4 8" id="KW-0347">Helicase</keyword>
<dbReference type="AlphaFoldDB" id="A0AAN8GDK4"/>
<feature type="region of interest" description="Disordered" evidence="9">
    <location>
        <begin position="1"/>
        <end position="75"/>
    </location>
</feature>
<dbReference type="SMART" id="SM00487">
    <property type="entry name" value="DEXDc"/>
    <property type="match status" value="1"/>
</dbReference>
<evidence type="ECO:0000256" key="5">
    <source>
        <dbReference type="ARBA" id="ARBA00022840"/>
    </source>
</evidence>
<feature type="compositionally biased region" description="Basic and acidic residues" evidence="9">
    <location>
        <begin position="1"/>
        <end position="18"/>
    </location>
</feature>
<feature type="domain" description="Helicase C-terminal" evidence="11">
    <location>
        <begin position="357"/>
        <end position="504"/>
    </location>
</feature>
<feature type="compositionally biased region" description="Low complexity" evidence="9">
    <location>
        <begin position="579"/>
        <end position="590"/>
    </location>
</feature>
<dbReference type="CDD" id="cd18787">
    <property type="entry name" value="SF2_C_DEAD"/>
    <property type="match status" value="1"/>
</dbReference>
<dbReference type="FunFam" id="3.40.50.300:FF:000008">
    <property type="entry name" value="ATP-dependent RNA helicase RhlB"/>
    <property type="match status" value="1"/>
</dbReference>
<dbReference type="InterPro" id="IPR027417">
    <property type="entry name" value="P-loop_NTPase"/>
</dbReference>
<dbReference type="GO" id="GO:0005524">
    <property type="term" value="F:ATP binding"/>
    <property type="evidence" value="ECO:0007669"/>
    <property type="project" value="UniProtKB-KW"/>
</dbReference>
<evidence type="ECO:0000259" key="12">
    <source>
        <dbReference type="PROSITE" id="PS51195"/>
    </source>
</evidence>
<feature type="compositionally biased region" description="Pro residues" evidence="9">
    <location>
        <begin position="687"/>
        <end position="704"/>
    </location>
</feature>
<dbReference type="GO" id="GO:0003676">
    <property type="term" value="F:nucleic acid binding"/>
    <property type="evidence" value="ECO:0007669"/>
    <property type="project" value="InterPro"/>
</dbReference>
<dbReference type="PROSITE" id="PS51192">
    <property type="entry name" value="HELICASE_ATP_BIND_1"/>
    <property type="match status" value="1"/>
</dbReference>
<evidence type="ECO:0000256" key="6">
    <source>
        <dbReference type="ARBA" id="ARBA00047984"/>
    </source>
</evidence>
<sequence length="704" mass="76660">MSYRDRMFDNSGRSDRKGFGGGGGRMGNGLPTSFGRSDRGGGYDRRGGGRGGGGMGGPRSMKGSQPGEKLRKPRWDLNRLPKFEKSFYVEAPSVAARTQAEVDAFHRENQITLKGENIPKPLFSFSEAGFPEYVLRQVRHNNWQNPTPIQAQGWPIALSGLDMVAIAQTGSGKTLGFILPSLVHISAQPYLSPGDGPICLVLVPTRELAQQVQVVAQEFGQLSKIRNCCVYGGAPKGPQIRSLERGAEICIATPGRLIDFLETEKTNLRRTTYLVLDEADRMLDMGFEPQIRKILEQVRPDRQTLMWSATWPKEVRKLAEDFLQDYVQANIGALQLTANHNILQIIDVCQEYEKEQKLMKLLDEIMQERENKTIIFVETKRKCDDISRKMKREGWPVMAIHGDKSQQERDWVLSEFRTGKTPMMIATDVASRGLDVDDIKFVINFDYPNCSEDYVHRIGRTARSNNTGTAYTFFTPGNGKQVNDLIGVLREANQTINPKLIQLAESSRHMMGKGRSRWGDRKVGGRDSGSRFGGFGGGSSRGGGGSRGGYGSSGGSSRGGGSYSSSGGGSSYSSGGGSRFSSQSQSSSRGGSRGGGASRGSNSYSNNQGSYGNRNQNSYSSGGQQAQQQQGYQGYQQSYQQSNGSQYGSQQQSSGTDLNNMAYMYSQWMSQTQPASTAASTTAAAAPPLPPSSAAPPPPPPPGY</sequence>
<feature type="region of interest" description="Disordered" evidence="9">
    <location>
        <begin position="504"/>
        <end position="658"/>
    </location>
</feature>
<dbReference type="InterPro" id="IPR000629">
    <property type="entry name" value="RNA-helicase_DEAD-box_CS"/>
</dbReference>
<comment type="catalytic activity">
    <reaction evidence="6">
        <text>ATP + H2O = ADP + phosphate + H(+)</text>
        <dbReference type="Rhea" id="RHEA:13065"/>
        <dbReference type="ChEBI" id="CHEBI:15377"/>
        <dbReference type="ChEBI" id="CHEBI:15378"/>
        <dbReference type="ChEBI" id="CHEBI:30616"/>
        <dbReference type="ChEBI" id="CHEBI:43474"/>
        <dbReference type="ChEBI" id="CHEBI:456216"/>
        <dbReference type="EC" id="3.6.4.13"/>
    </reaction>
</comment>
<evidence type="ECO:0000256" key="3">
    <source>
        <dbReference type="ARBA" id="ARBA00022801"/>
    </source>
</evidence>
<feature type="region of interest" description="Disordered" evidence="9">
    <location>
        <begin position="670"/>
        <end position="704"/>
    </location>
</feature>
<organism evidence="13 14">
    <name type="scientific">Patella caerulea</name>
    <name type="common">Rayed Mediterranean limpet</name>
    <dbReference type="NCBI Taxonomy" id="87958"/>
    <lineage>
        <taxon>Eukaryota</taxon>
        <taxon>Metazoa</taxon>
        <taxon>Spiralia</taxon>
        <taxon>Lophotrochozoa</taxon>
        <taxon>Mollusca</taxon>
        <taxon>Gastropoda</taxon>
        <taxon>Patellogastropoda</taxon>
        <taxon>Patelloidea</taxon>
        <taxon>Patellidae</taxon>
        <taxon>Patella</taxon>
    </lineage>
</organism>
<name>A0AAN8GDK4_PATCE</name>
<comment type="caution">
    <text evidence="13">The sequence shown here is derived from an EMBL/GenBank/DDBJ whole genome shotgun (WGS) entry which is preliminary data.</text>
</comment>
<reference evidence="13 14" key="1">
    <citation type="submission" date="2024-01" db="EMBL/GenBank/DDBJ databases">
        <title>The genome of the rayed Mediterranean limpet Patella caerulea (Linnaeus, 1758).</title>
        <authorList>
            <person name="Anh-Thu Weber A."/>
            <person name="Halstead-Nussloch G."/>
        </authorList>
    </citation>
    <scope>NUCLEOTIDE SEQUENCE [LARGE SCALE GENOMIC DNA]</scope>
    <source>
        <strain evidence="13">AATW-2023a</strain>
        <tissue evidence="13">Whole specimen</tissue>
    </source>
</reference>
<evidence type="ECO:0000256" key="8">
    <source>
        <dbReference type="RuleBase" id="RU000492"/>
    </source>
</evidence>
<keyword evidence="2 8" id="KW-0547">Nucleotide-binding</keyword>
<dbReference type="PROSITE" id="PS00039">
    <property type="entry name" value="DEAD_ATP_HELICASE"/>
    <property type="match status" value="1"/>
</dbReference>
<keyword evidence="3 8" id="KW-0378">Hydrolase</keyword>
<dbReference type="Gene3D" id="3.40.50.300">
    <property type="entry name" value="P-loop containing nucleotide triphosphate hydrolases"/>
    <property type="match status" value="2"/>
</dbReference>
<feature type="compositionally biased region" description="Gly residues" evidence="9">
    <location>
        <begin position="531"/>
        <end position="578"/>
    </location>
</feature>
<dbReference type="Pfam" id="PF00270">
    <property type="entry name" value="DEAD"/>
    <property type="match status" value="1"/>
</dbReference>
<dbReference type="GO" id="GO:0016787">
    <property type="term" value="F:hydrolase activity"/>
    <property type="evidence" value="ECO:0007669"/>
    <property type="project" value="UniProtKB-KW"/>
</dbReference>
<feature type="compositionally biased region" description="Low complexity" evidence="9">
    <location>
        <begin position="599"/>
        <end position="655"/>
    </location>
</feature>
<gene>
    <name evidence="13" type="ORF">SNE40_020181</name>
</gene>
<dbReference type="SUPFAM" id="SSF52540">
    <property type="entry name" value="P-loop containing nucleoside triphosphate hydrolases"/>
    <property type="match status" value="1"/>
</dbReference>
<evidence type="ECO:0000259" key="11">
    <source>
        <dbReference type="PROSITE" id="PS51194"/>
    </source>
</evidence>
<dbReference type="FunFam" id="3.40.50.300:FF:000079">
    <property type="entry name" value="probable ATP-dependent RNA helicase DDX17"/>
    <property type="match status" value="1"/>
</dbReference>
<dbReference type="PROSITE" id="PS51195">
    <property type="entry name" value="Q_MOTIF"/>
    <property type="match status" value="1"/>
</dbReference>
<evidence type="ECO:0000256" key="2">
    <source>
        <dbReference type="ARBA" id="ARBA00022741"/>
    </source>
</evidence>
<proteinExistence type="inferred from homology"/>